<dbReference type="GO" id="GO:0006083">
    <property type="term" value="P:acetate metabolic process"/>
    <property type="evidence" value="ECO:0007669"/>
    <property type="project" value="InterPro"/>
</dbReference>
<dbReference type="Pfam" id="PF13336">
    <property type="entry name" value="AcetylCoA_hyd_C"/>
    <property type="match status" value="1"/>
</dbReference>
<dbReference type="STRING" id="1333998.M2A_3235"/>
<dbReference type="eggNOG" id="COG0427">
    <property type="taxonomic scope" value="Bacteria"/>
</dbReference>
<dbReference type="EMBL" id="BBIO01000026">
    <property type="protein sequence ID" value="GAK46736.1"/>
    <property type="molecule type" value="Genomic_DNA"/>
</dbReference>
<dbReference type="AlphaFoldDB" id="A0A081BFB8"/>
<evidence type="ECO:0000313" key="2">
    <source>
        <dbReference type="EMBL" id="GAK46736.1"/>
    </source>
</evidence>
<dbReference type="Gene3D" id="3.40.1080.10">
    <property type="entry name" value="Glutaconate Coenzyme A-transferase"/>
    <property type="match status" value="1"/>
</dbReference>
<dbReference type="InterPro" id="IPR046433">
    <property type="entry name" value="ActCoA_hydro"/>
</dbReference>
<organism evidence="2 3">
    <name type="scientific">Tepidicaulis marinus</name>
    <dbReference type="NCBI Taxonomy" id="1333998"/>
    <lineage>
        <taxon>Bacteria</taxon>
        <taxon>Pseudomonadati</taxon>
        <taxon>Pseudomonadota</taxon>
        <taxon>Alphaproteobacteria</taxon>
        <taxon>Hyphomicrobiales</taxon>
        <taxon>Parvibaculaceae</taxon>
        <taxon>Tepidicaulis</taxon>
    </lineage>
</organism>
<proteinExistence type="predicted"/>
<evidence type="ECO:0000313" key="3">
    <source>
        <dbReference type="Proteomes" id="UP000028702"/>
    </source>
</evidence>
<dbReference type="Proteomes" id="UP000028702">
    <property type="component" value="Unassembled WGS sequence"/>
</dbReference>
<reference evidence="2 3" key="1">
    <citation type="submission" date="2014-07" db="EMBL/GenBank/DDBJ databases">
        <title>Tepidicaulis marinum gen. nov., sp. nov., a novel marine bacterium denitrifying nitrate to nitrous oxide strictly under microaerobic conditions.</title>
        <authorList>
            <person name="Takeuchi M."/>
            <person name="Yamagishi T."/>
            <person name="Kamagata Y."/>
            <person name="Oshima K."/>
            <person name="Hattori M."/>
            <person name="Katayama T."/>
            <person name="Hanada S."/>
            <person name="Tamaki H."/>
            <person name="Marumo K."/>
            <person name="Maeda H."/>
            <person name="Nedachi M."/>
            <person name="Iwasaki W."/>
            <person name="Suwa Y."/>
            <person name="Sakata S."/>
        </authorList>
    </citation>
    <scope>NUCLEOTIDE SEQUENCE [LARGE SCALE GENOMIC DNA]</scope>
    <source>
        <strain evidence="2 3">MA2</strain>
    </source>
</reference>
<dbReference type="InterPro" id="IPR038460">
    <property type="entry name" value="AcetylCoA_hyd_C_sf"/>
</dbReference>
<name>A0A081BFB8_9HYPH</name>
<keyword evidence="3" id="KW-1185">Reference proteome</keyword>
<dbReference type="SUPFAM" id="SSF100950">
    <property type="entry name" value="NagB/RpiA/CoA transferase-like"/>
    <property type="match status" value="1"/>
</dbReference>
<evidence type="ECO:0000259" key="1">
    <source>
        <dbReference type="Pfam" id="PF13336"/>
    </source>
</evidence>
<dbReference type="InterPro" id="IPR026888">
    <property type="entry name" value="AcetylCoA_hyd_C"/>
</dbReference>
<dbReference type="InterPro" id="IPR037171">
    <property type="entry name" value="NagB/RpiA_transferase-like"/>
</dbReference>
<feature type="domain" description="Acetyl-CoA hydrolase/transferase C-terminal" evidence="1">
    <location>
        <begin position="340"/>
        <end position="501"/>
    </location>
</feature>
<dbReference type="PANTHER" id="PTHR21432">
    <property type="entry name" value="ACETYL-COA HYDROLASE-RELATED"/>
    <property type="match status" value="1"/>
</dbReference>
<dbReference type="GO" id="GO:0008775">
    <property type="term" value="F:acetate CoA-transferase activity"/>
    <property type="evidence" value="ECO:0007669"/>
    <property type="project" value="InterPro"/>
</dbReference>
<dbReference type="RefSeq" id="WP_052379569.1">
    <property type="nucleotide sequence ID" value="NZ_BBIO01000026.1"/>
</dbReference>
<dbReference type="PANTHER" id="PTHR21432:SF20">
    <property type="entry name" value="ACETYL-COA HYDROLASE"/>
    <property type="match status" value="1"/>
</dbReference>
<dbReference type="Gene3D" id="3.40.1080.20">
    <property type="entry name" value="Acetyl-CoA hydrolase/transferase C-terminal domain"/>
    <property type="match status" value="1"/>
</dbReference>
<gene>
    <name evidence="2" type="ORF">M2A_3235</name>
</gene>
<protein>
    <submittedName>
        <fullName evidence="2">Conserved protein</fullName>
    </submittedName>
</protein>
<accession>A0A081BFB8</accession>
<sequence length="622" mass="68479">MRIYQDSRTLARDIFAHLGSALEVGLPLGIGKATHVINALFEEAEKDRSLTLDILTALTLERPRASSELEARFLAPFVERHFKGYVDLSYAVAARRGDLPGNVRVSEFFLNSGAWLSHAGAQQNYVSANYTAAGKALLDKRINLLAQLIAIDESGPEPRYSLACNPDVTLDILPELKRRKEAGEKIWVVGQVNRSLPFMPGSAEVPADTFDAILDAPEAEFPIFAAPKRPVATEDYVAGLHAASLIKDGGTLQIGIGSLGDAVTYGLILRHKHNALFKELIARIAPDPDGSLPRETEPFSEGLYASSEMFVEGFLDLYEAGILKREVAGGHVLHGAFFVGSHSFYDRLRKMSEVERRKFDMVPVSFTNSLYGDEERKRADRKNARFVNNTMIATLLGAAASDTLDSGKVVSGVGGQHDFVEQAHAMTDARSFLMLNAVRRSGGKAKSNVLWTYAAATIPRHQRDIFITEYGVADLWGCSDRECILRMLAISDQRFQKELHGAALKAGKIEPSDPLPPPGNMPGKLEDLLESARSKGFFPRFPFGSDFTQEEQCALIALGELKAVGKSRGAMLRLFWEGMRAPAPDAEQRAALERLKLLNGGWKDFLYRTLMKGAWSRARGQR</sequence>
<dbReference type="Gene3D" id="3.30.750.70">
    <property type="entry name" value="4-hydroxybutyrate coenzyme like domains"/>
    <property type="match status" value="1"/>
</dbReference>
<comment type="caution">
    <text evidence="2">The sequence shown here is derived from an EMBL/GenBank/DDBJ whole genome shotgun (WGS) entry which is preliminary data.</text>
</comment>